<dbReference type="InterPro" id="IPR036390">
    <property type="entry name" value="WH_DNA-bd_sf"/>
</dbReference>
<dbReference type="Proteomes" id="UP000460272">
    <property type="component" value="Unassembled WGS sequence"/>
</dbReference>
<dbReference type="Gene3D" id="1.10.10.10">
    <property type="entry name" value="Winged helix-like DNA-binding domain superfamily/Winged helix DNA-binding domain"/>
    <property type="match status" value="1"/>
</dbReference>
<sequence length="226" mass="24884">MSSDDTAAPEQDAGQREIRQITDARTLRALTHPVRIALLETLLMDGAQTATEAGERIGETPTTCSFHLRQLAKYGFVEEAGGGPGRSRPWRLTSIGMSFAPASGDSAAKVASEAALDLFRERQLARYETWRAHRGSYPKAWEEAATDSEYLFYLTPGELRQLNSEVHEVLMRWFRLDGGRVANADRRPAGSAPVEVLLFDYPIAAPDREAPRDQGIAPDQDTGPGR</sequence>
<comment type="caution">
    <text evidence="3">The sequence shown here is derived from an EMBL/GenBank/DDBJ whole genome shotgun (WGS) entry which is preliminary data.</text>
</comment>
<dbReference type="GO" id="GO:0003700">
    <property type="term" value="F:DNA-binding transcription factor activity"/>
    <property type="evidence" value="ECO:0007669"/>
    <property type="project" value="InterPro"/>
</dbReference>
<feature type="domain" description="HTH arsR-type" evidence="2">
    <location>
        <begin position="25"/>
        <end position="116"/>
    </location>
</feature>
<evidence type="ECO:0000313" key="4">
    <source>
        <dbReference type="Proteomes" id="UP000460272"/>
    </source>
</evidence>
<gene>
    <name evidence="3" type="ORF">EAS64_11080</name>
</gene>
<evidence type="ECO:0000256" key="1">
    <source>
        <dbReference type="SAM" id="MobiDB-lite"/>
    </source>
</evidence>
<name>A0A6P2C1R9_9ACTN</name>
<dbReference type="InterPro" id="IPR011991">
    <property type="entry name" value="ArsR-like_HTH"/>
</dbReference>
<dbReference type="SUPFAM" id="SSF46785">
    <property type="entry name" value="Winged helix' DNA-binding domain"/>
    <property type="match status" value="1"/>
</dbReference>
<evidence type="ECO:0000313" key="3">
    <source>
        <dbReference type="EMBL" id="TVZ05138.1"/>
    </source>
</evidence>
<dbReference type="AlphaFoldDB" id="A0A6P2C1R9"/>
<feature type="region of interest" description="Disordered" evidence="1">
    <location>
        <begin position="205"/>
        <end position="226"/>
    </location>
</feature>
<dbReference type="EMBL" id="RPFW01000002">
    <property type="protein sequence ID" value="TVZ05138.1"/>
    <property type="molecule type" value="Genomic_DNA"/>
</dbReference>
<dbReference type="OrthoDB" id="7945987at2"/>
<evidence type="ECO:0000259" key="2">
    <source>
        <dbReference type="SMART" id="SM00418"/>
    </source>
</evidence>
<dbReference type="SMART" id="SM00418">
    <property type="entry name" value="HTH_ARSR"/>
    <property type="match status" value="1"/>
</dbReference>
<dbReference type="RefSeq" id="WP_145852842.1">
    <property type="nucleotide sequence ID" value="NZ_RPFW01000002.1"/>
</dbReference>
<dbReference type="InterPro" id="IPR001845">
    <property type="entry name" value="HTH_ArsR_DNA-bd_dom"/>
</dbReference>
<dbReference type="InterPro" id="IPR036388">
    <property type="entry name" value="WH-like_DNA-bd_sf"/>
</dbReference>
<keyword evidence="4" id="KW-1185">Reference proteome</keyword>
<protein>
    <submittedName>
        <fullName evidence="3">ArsR family transcriptional regulator</fullName>
    </submittedName>
</protein>
<dbReference type="CDD" id="cd00090">
    <property type="entry name" value="HTH_ARSR"/>
    <property type="match status" value="1"/>
</dbReference>
<dbReference type="Pfam" id="PF12840">
    <property type="entry name" value="HTH_20"/>
    <property type="match status" value="1"/>
</dbReference>
<reference evidence="3 4" key="1">
    <citation type="submission" date="2018-11" db="EMBL/GenBank/DDBJ databases">
        <title>Trebonia kvetii gen.nov., sp.nov., a novel acidophilic actinobacterium, and proposal of the new actinobacterial family Treboniaceae fam. nov.</title>
        <authorList>
            <person name="Rapoport D."/>
            <person name="Sagova-Mareckova M."/>
            <person name="Sedlacek I."/>
            <person name="Provaznik J."/>
            <person name="Kralova S."/>
            <person name="Pavlinic D."/>
            <person name="Benes V."/>
            <person name="Kopecky J."/>
        </authorList>
    </citation>
    <scope>NUCLEOTIDE SEQUENCE [LARGE SCALE GENOMIC DNA]</scope>
    <source>
        <strain evidence="3 4">15Tr583</strain>
    </source>
</reference>
<proteinExistence type="predicted"/>
<accession>A0A6P2C1R9</accession>
<organism evidence="3 4">
    <name type="scientific">Trebonia kvetii</name>
    <dbReference type="NCBI Taxonomy" id="2480626"/>
    <lineage>
        <taxon>Bacteria</taxon>
        <taxon>Bacillati</taxon>
        <taxon>Actinomycetota</taxon>
        <taxon>Actinomycetes</taxon>
        <taxon>Streptosporangiales</taxon>
        <taxon>Treboniaceae</taxon>
        <taxon>Trebonia</taxon>
    </lineage>
</organism>